<feature type="region of interest" description="Disordered" evidence="1">
    <location>
        <begin position="1"/>
        <end position="97"/>
    </location>
</feature>
<dbReference type="Proteomes" id="UP000007015">
    <property type="component" value="Chromosome 5"/>
</dbReference>
<evidence type="ECO:0000313" key="2">
    <source>
        <dbReference type="EMBL" id="EAY98164.1"/>
    </source>
</evidence>
<sequence length="163" mass="16447">MAAARPTPDGAPSPRVDGGPARGARLMTRHGDGGSDAAAAGSGLPAVGSGGSTPDLAGGGGGWWLAAAGEGGRRVPRTRWRRRGHGGGGGGGWRGETRLEADVCGGRERRCDWMLRRPACVEAAVATAAEARPTTAEGDVAQLPTGDGCTARRIGGGEGRRRW</sequence>
<dbReference type="EMBL" id="CM000130">
    <property type="protein sequence ID" value="EAY98164.1"/>
    <property type="molecule type" value="Genomic_DNA"/>
</dbReference>
<dbReference type="AlphaFoldDB" id="A2Y504"/>
<keyword evidence="3" id="KW-1185">Reference proteome</keyword>
<reference evidence="2 3" key="1">
    <citation type="journal article" date="2005" name="PLoS Biol.">
        <title>The genomes of Oryza sativa: a history of duplications.</title>
        <authorList>
            <person name="Yu J."/>
            <person name="Wang J."/>
            <person name="Lin W."/>
            <person name="Li S."/>
            <person name="Li H."/>
            <person name="Zhou J."/>
            <person name="Ni P."/>
            <person name="Dong W."/>
            <person name="Hu S."/>
            <person name="Zeng C."/>
            <person name="Zhang J."/>
            <person name="Zhang Y."/>
            <person name="Li R."/>
            <person name="Xu Z."/>
            <person name="Li S."/>
            <person name="Li X."/>
            <person name="Zheng H."/>
            <person name="Cong L."/>
            <person name="Lin L."/>
            <person name="Yin J."/>
            <person name="Geng J."/>
            <person name="Li G."/>
            <person name="Shi J."/>
            <person name="Liu J."/>
            <person name="Lv H."/>
            <person name="Li J."/>
            <person name="Wang J."/>
            <person name="Deng Y."/>
            <person name="Ran L."/>
            <person name="Shi X."/>
            <person name="Wang X."/>
            <person name="Wu Q."/>
            <person name="Li C."/>
            <person name="Ren X."/>
            <person name="Wang J."/>
            <person name="Wang X."/>
            <person name="Li D."/>
            <person name="Liu D."/>
            <person name="Zhang X."/>
            <person name="Ji Z."/>
            <person name="Zhao W."/>
            <person name="Sun Y."/>
            <person name="Zhang Z."/>
            <person name="Bao J."/>
            <person name="Han Y."/>
            <person name="Dong L."/>
            <person name="Ji J."/>
            <person name="Chen P."/>
            <person name="Wu S."/>
            <person name="Liu J."/>
            <person name="Xiao Y."/>
            <person name="Bu D."/>
            <person name="Tan J."/>
            <person name="Yang L."/>
            <person name="Ye C."/>
            <person name="Zhang J."/>
            <person name="Xu J."/>
            <person name="Zhou Y."/>
            <person name="Yu Y."/>
            <person name="Zhang B."/>
            <person name="Zhuang S."/>
            <person name="Wei H."/>
            <person name="Liu B."/>
            <person name="Lei M."/>
            <person name="Yu H."/>
            <person name="Li Y."/>
            <person name="Xu H."/>
            <person name="Wei S."/>
            <person name="He X."/>
            <person name="Fang L."/>
            <person name="Zhang Z."/>
            <person name="Zhang Y."/>
            <person name="Huang X."/>
            <person name="Su Z."/>
            <person name="Tong W."/>
            <person name="Li J."/>
            <person name="Tong Z."/>
            <person name="Li S."/>
            <person name="Ye J."/>
            <person name="Wang L."/>
            <person name="Fang L."/>
            <person name="Lei T."/>
            <person name="Chen C."/>
            <person name="Chen H."/>
            <person name="Xu Z."/>
            <person name="Li H."/>
            <person name="Huang H."/>
            <person name="Zhang F."/>
            <person name="Xu H."/>
            <person name="Li N."/>
            <person name="Zhao C."/>
            <person name="Li S."/>
            <person name="Dong L."/>
            <person name="Huang Y."/>
            <person name="Li L."/>
            <person name="Xi Y."/>
            <person name="Qi Q."/>
            <person name="Li W."/>
            <person name="Zhang B."/>
            <person name="Hu W."/>
            <person name="Zhang Y."/>
            <person name="Tian X."/>
            <person name="Jiao Y."/>
            <person name="Liang X."/>
            <person name="Jin J."/>
            <person name="Gao L."/>
            <person name="Zheng W."/>
            <person name="Hao B."/>
            <person name="Liu S."/>
            <person name="Wang W."/>
            <person name="Yuan L."/>
            <person name="Cao M."/>
            <person name="McDermott J."/>
            <person name="Samudrala R."/>
            <person name="Wang J."/>
            <person name="Wong G.K."/>
            <person name="Yang H."/>
        </authorList>
    </citation>
    <scope>NUCLEOTIDE SEQUENCE [LARGE SCALE GENOMIC DNA]</scope>
    <source>
        <strain evidence="3">cv. 93-11</strain>
    </source>
</reference>
<feature type="compositionally biased region" description="Low complexity" evidence="1">
    <location>
        <begin position="35"/>
        <end position="47"/>
    </location>
</feature>
<gene>
    <name evidence="2" type="ORF">OsI_20080</name>
</gene>
<protein>
    <submittedName>
        <fullName evidence="2">Uncharacterized protein</fullName>
    </submittedName>
</protein>
<evidence type="ECO:0000256" key="1">
    <source>
        <dbReference type="SAM" id="MobiDB-lite"/>
    </source>
</evidence>
<dbReference type="HOGENOM" id="CLU_138202_0_0_1"/>
<name>A2Y504_ORYSI</name>
<feature type="region of interest" description="Disordered" evidence="1">
    <location>
        <begin position="129"/>
        <end position="163"/>
    </location>
</feature>
<organism evidence="2 3">
    <name type="scientific">Oryza sativa subsp. indica</name>
    <name type="common">Rice</name>
    <dbReference type="NCBI Taxonomy" id="39946"/>
    <lineage>
        <taxon>Eukaryota</taxon>
        <taxon>Viridiplantae</taxon>
        <taxon>Streptophyta</taxon>
        <taxon>Embryophyta</taxon>
        <taxon>Tracheophyta</taxon>
        <taxon>Spermatophyta</taxon>
        <taxon>Magnoliopsida</taxon>
        <taxon>Liliopsida</taxon>
        <taxon>Poales</taxon>
        <taxon>Poaceae</taxon>
        <taxon>BOP clade</taxon>
        <taxon>Oryzoideae</taxon>
        <taxon>Oryzeae</taxon>
        <taxon>Oryzinae</taxon>
        <taxon>Oryza</taxon>
        <taxon>Oryza sativa</taxon>
    </lineage>
</organism>
<dbReference type="Gramene" id="BGIOSGA017990-TA">
    <property type="protein sequence ID" value="BGIOSGA017990-PA"/>
    <property type="gene ID" value="BGIOSGA017990"/>
</dbReference>
<dbReference type="OMA" id="RDWIRRI"/>
<proteinExistence type="predicted"/>
<feature type="compositionally biased region" description="Basic residues" evidence="1">
    <location>
        <begin position="74"/>
        <end position="85"/>
    </location>
</feature>
<evidence type="ECO:0000313" key="3">
    <source>
        <dbReference type="Proteomes" id="UP000007015"/>
    </source>
</evidence>
<accession>A2Y504</accession>